<comment type="function">
    <text evidence="6">Component of the Mediator complex, a coactivator involved in the regulated transcription of nearly all RNA polymerase II-dependent genes. Mediator functions as a bridge to convey information from gene-specific regulatory proteins to the basal RNA polymerase II transcription machinery. Mediator is recruited to promoters by direct interactions with regulatory proteins and serves as a scaffold for the assembly of a functional preinitiation complex with RNA polymerase II and the general transcription factors.</text>
</comment>
<evidence type="ECO:0000256" key="3">
    <source>
        <dbReference type="ARBA" id="ARBA00023015"/>
    </source>
</evidence>
<accession>A0A1I8B2Q9</accession>
<dbReference type="AlphaFoldDB" id="A0A1I8B2Q9"/>
<name>A0A1I8B2Q9_MELHA</name>
<dbReference type="Proteomes" id="UP000095281">
    <property type="component" value="Unplaced"/>
</dbReference>
<dbReference type="GO" id="GO:0006357">
    <property type="term" value="P:regulation of transcription by RNA polymerase II"/>
    <property type="evidence" value="ECO:0007669"/>
    <property type="project" value="InterPro"/>
</dbReference>
<dbReference type="WBParaSite" id="MhA1_Contig130.frz3.gene57">
    <property type="protein sequence ID" value="MhA1_Contig130.frz3.gene57"/>
    <property type="gene ID" value="MhA1_Contig130.frz3.gene57"/>
</dbReference>
<comment type="similarity">
    <text evidence="2 6">Belongs to the Mediator complex subunit 18 family.</text>
</comment>
<dbReference type="PANTHER" id="PTHR13321">
    <property type="entry name" value="MEDIATOR OF RNA POLYMERASE II TRANSCRIPTION, SUBUNIT 18"/>
    <property type="match status" value="1"/>
</dbReference>
<evidence type="ECO:0000256" key="1">
    <source>
        <dbReference type="ARBA" id="ARBA00004123"/>
    </source>
</evidence>
<organism evidence="7 8">
    <name type="scientific">Meloidogyne hapla</name>
    <name type="common">Root-knot nematode worm</name>
    <dbReference type="NCBI Taxonomy" id="6305"/>
    <lineage>
        <taxon>Eukaryota</taxon>
        <taxon>Metazoa</taxon>
        <taxon>Ecdysozoa</taxon>
        <taxon>Nematoda</taxon>
        <taxon>Chromadorea</taxon>
        <taxon>Rhabditida</taxon>
        <taxon>Tylenchina</taxon>
        <taxon>Tylenchomorpha</taxon>
        <taxon>Tylenchoidea</taxon>
        <taxon>Meloidogynidae</taxon>
        <taxon>Meloidogyninae</taxon>
        <taxon>Meloidogyne</taxon>
    </lineage>
</organism>
<dbReference type="Pfam" id="PF09637">
    <property type="entry name" value="Med18"/>
    <property type="match status" value="1"/>
</dbReference>
<comment type="subcellular location">
    <subcellularLocation>
        <location evidence="1 6">Nucleus</location>
    </subcellularLocation>
</comment>
<comment type="subunit">
    <text evidence="6">Component of the Mediator complex.</text>
</comment>
<sequence length="232" mass="26323">MQNISPSQLPASIYGSTSASGNVSKELLNISTQQQTTKLPSCQYQSTECILYGSITNSEKGQFIERLKGLCDPGGPIPFFEHNMVFKLKTGSDSPVQVQMRRRFKTDNLHWHCRYIAIPETAVRDVIVRKVIDSLIYSNDMMSFVKSLGLRMEYEYIANGFLFTKRDVRVLMCSDTIGNYNKLKQFGESFLVEASILVPDGQPYDGAIKTLKEFADQLLPICKLEYLDYINK</sequence>
<evidence type="ECO:0000256" key="5">
    <source>
        <dbReference type="ARBA" id="ARBA00023242"/>
    </source>
</evidence>
<reference evidence="8" key="1">
    <citation type="submission" date="2016-11" db="UniProtKB">
        <authorList>
            <consortium name="WormBaseParasite"/>
        </authorList>
    </citation>
    <scope>IDENTIFICATION</scope>
</reference>
<dbReference type="GO" id="GO:0006369">
    <property type="term" value="P:termination of RNA polymerase II transcription"/>
    <property type="evidence" value="ECO:0007669"/>
    <property type="project" value="TreeGrafter"/>
</dbReference>
<evidence type="ECO:0000313" key="7">
    <source>
        <dbReference type="Proteomes" id="UP000095281"/>
    </source>
</evidence>
<dbReference type="GO" id="GO:0016592">
    <property type="term" value="C:mediator complex"/>
    <property type="evidence" value="ECO:0007669"/>
    <property type="project" value="InterPro"/>
</dbReference>
<keyword evidence="7" id="KW-1185">Reference proteome</keyword>
<dbReference type="GO" id="GO:0003712">
    <property type="term" value="F:transcription coregulator activity"/>
    <property type="evidence" value="ECO:0007669"/>
    <property type="project" value="InterPro"/>
</dbReference>
<keyword evidence="4 6" id="KW-0804">Transcription</keyword>
<evidence type="ECO:0000256" key="4">
    <source>
        <dbReference type="ARBA" id="ARBA00023163"/>
    </source>
</evidence>
<gene>
    <name evidence="6" type="primary">MED18</name>
</gene>
<dbReference type="Gene3D" id="2.40.320.10">
    <property type="entry name" value="Hypothetical Protein Pfu-838710-001"/>
    <property type="match status" value="1"/>
</dbReference>
<keyword evidence="3 6" id="KW-0805">Transcription regulation</keyword>
<keyword evidence="6" id="KW-0010">Activator</keyword>
<keyword evidence="5 6" id="KW-0539">Nucleus</keyword>
<dbReference type="OMA" id="FEYSVKG"/>
<dbReference type="GO" id="GO:0070847">
    <property type="term" value="C:core mediator complex"/>
    <property type="evidence" value="ECO:0007669"/>
    <property type="project" value="TreeGrafter"/>
</dbReference>
<evidence type="ECO:0000313" key="8">
    <source>
        <dbReference type="WBParaSite" id="MhA1_Contig130.frz3.gene57"/>
    </source>
</evidence>
<evidence type="ECO:0000256" key="2">
    <source>
        <dbReference type="ARBA" id="ARBA00009814"/>
    </source>
</evidence>
<dbReference type="PANTHER" id="PTHR13321:SF2">
    <property type="entry name" value="MEDIATOR OF RNA POLYMERASE II TRANSCRIPTION SUBUNIT 18"/>
    <property type="match status" value="1"/>
</dbReference>
<proteinExistence type="inferred from homology"/>
<protein>
    <recommendedName>
        <fullName evidence="6">Mediator of RNA polymerase II transcription subunit 18</fullName>
    </recommendedName>
    <alternativeName>
        <fullName evidence="6">Mediator complex subunit 18</fullName>
    </alternativeName>
</protein>
<evidence type="ECO:0000256" key="6">
    <source>
        <dbReference type="RuleBase" id="RU364150"/>
    </source>
</evidence>
<dbReference type="InterPro" id="IPR019095">
    <property type="entry name" value="Mediator_Med18"/>
</dbReference>